<evidence type="ECO:0000256" key="8">
    <source>
        <dbReference type="ARBA" id="ARBA00022777"/>
    </source>
</evidence>
<evidence type="ECO:0000256" key="1">
    <source>
        <dbReference type="ARBA" id="ARBA00004479"/>
    </source>
</evidence>
<evidence type="ECO:0000256" key="3">
    <source>
        <dbReference type="ARBA" id="ARBA00022527"/>
    </source>
</evidence>
<dbReference type="SMART" id="SM00564">
    <property type="entry name" value="PQQ"/>
    <property type="match status" value="2"/>
</dbReference>
<dbReference type="GO" id="GO:0036498">
    <property type="term" value="P:IRE1-mediated unfolded protein response"/>
    <property type="evidence" value="ECO:0007669"/>
    <property type="project" value="UniProtKB-ARBA"/>
</dbReference>
<comment type="catalytic activity">
    <reaction evidence="12">
        <text>L-threonyl-[protein] + ATP = O-phospho-L-threonyl-[protein] + ADP + H(+)</text>
        <dbReference type="Rhea" id="RHEA:46608"/>
        <dbReference type="Rhea" id="RHEA-COMP:11060"/>
        <dbReference type="Rhea" id="RHEA-COMP:11605"/>
        <dbReference type="ChEBI" id="CHEBI:15378"/>
        <dbReference type="ChEBI" id="CHEBI:30013"/>
        <dbReference type="ChEBI" id="CHEBI:30616"/>
        <dbReference type="ChEBI" id="CHEBI:61977"/>
        <dbReference type="ChEBI" id="CHEBI:456216"/>
        <dbReference type="EC" id="2.7.11.1"/>
    </reaction>
    <physiologicalReaction direction="left-to-right" evidence="12">
        <dbReference type="Rhea" id="RHEA:46609"/>
    </physiologicalReaction>
</comment>
<keyword evidence="5" id="KW-0812">Transmembrane</keyword>
<keyword evidence="6 15" id="KW-0732">Signal</keyword>
<comment type="subcellular location">
    <subcellularLocation>
        <location evidence="1">Membrane</location>
        <topology evidence="1">Single-pass type I membrane protein</topology>
    </subcellularLocation>
</comment>
<dbReference type="GO" id="GO:0006397">
    <property type="term" value="P:mRNA processing"/>
    <property type="evidence" value="ECO:0007669"/>
    <property type="project" value="InterPro"/>
</dbReference>
<dbReference type="EC" id="2.7.11.1" evidence="2"/>
<dbReference type="PROSITE" id="PS50011">
    <property type="entry name" value="PROTEIN_KINASE_DOM"/>
    <property type="match status" value="1"/>
</dbReference>
<gene>
    <name evidence="18" type="ORF">EJ06DRAFT_468129</name>
</gene>
<dbReference type="InterPro" id="IPR011009">
    <property type="entry name" value="Kinase-like_dom_sf"/>
</dbReference>
<evidence type="ECO:0000256" key="4">
    <source>
        <dbReference type="ARBA" id="ARBA00022679"/>
    </source>
</evidence>
<evidence type="ECO:0000313" key="18">
    <source>
        <dbReference type="EMBL" id="KAF2405599.1"/>
    </source>
</evidence>
<dbReference type="SMART" id="SM00220">
    <property type="entry name" value="S_TKc"/>
    <property type="match status" value="1"/>
</dbReference>
<evidence type="ECO:0000256" key="13">
    <source>
        <dbReference type="ARBA" id="ARBA00048977"/>
    </source>
</evidence>
<organism evidence="18 19">
    <name type="scientific">Trichodelitschia bisporula</name>
    <dbReference type="NCBI Taxonomy" id="703511"/>
    <lineage>
        <taxon>Eukaryota</taxon>
        <taxon>Fungi</taxon>
        <taxon>Dikarya</taxon>
        <taxon>Ascomycota</taxon>
        <taxon>Pezizomycotina</taxon>
        <taxon>Dothideomycetes</taxon>
        <taxon>Dothideomycetes incertae sedis</taxon>
        <taxon>Phaeotrichales</taxon>
        <taxon>Phaeotrichaceae</taxon>
        <taxon>Trichodelitschia</taxon>
    </lineage>
</organism>
<feature type="signal peptide" evidence="15">
    <location>
        <begin position="1"/>
        <end position="23"/>
    </location>
</feature>
<keyword evidence="19" id="KW-1185">Reference proteome</keyword>
<keyword evidence="9" id="KW-0067">ATP-binding</keyword>
<evidence type="ECO:0000256" key="7">
    <source>
        <dbReference type="ARBA" id="ARBA00022741"/>
    </source>
</evidence>
<dbReference type="Proteomes" id="UP000799640">
    <property type="component" value="Unassembled WGS sequence"/>
</dbReference>
<evidence type="ECO:0000256" key="15">
    <source>
        <dbReference type="SAM" id="SignalP"/>
    </source>
</evidence>
<accession>A0A6G1IC04</accession>
<evidence type="ECO:0000259" key="16">
    <source>
        <dbReference type="PROSITE" id="PS50011"/>
    </source>
</evidence>
<dbReference type="GO" id="GO:1990604">
    <property type="term" value="C:IRE1-TRAF2-ASK1 complex"/>
    <property type="evidence" value="ECO:0007669"/>
    <property type="project" value="TreeGrafter"/>
</dbReference>
<dbReference type="AlphaFoldDB" id="A0A6G1IC04"/>
<dbReference type="InterPro" id="IPR038357">
    <property type="entry name" value="KEN_sf"/>
</dbReference>
<dbReference type="InterPro" id="IPR018391">
    <property type="entry name" value="PQQ_b-propeller_rpt"/>
</dbReference>
<feature type="compositionally biased region" description="Basic residues" evidence="14">
    <location>
        <begin position="587"/>
        <end position="604"/>
    </location>
</feature>
<dbReference type="SUPFAM" id="SSF56112">
    <property type="entry name" value="Protein kinase-like (PK-like)"/>
    <property type="match status" value="1"/>
</dbReference>
<evidence type="ECO:0000256" key="10">
    <source>
        <dbReference type="ARBA" id="ARBA00022989"/>
    </source>
</evidence>
<dbReference type="Gene3D" id="1.10.510.10">
    <property type="entry name" value="Transferase(Phosphotransferase) domain 1"/>
    <property type="match status" value="1"/>
</dbReference>
<evidence type="ECO:0000256" key="14">
    <source>
        <dbReference type="SAM" id="MobiDB-lite"/>
    </source>
</evidence>
<feature type="domain" description="KEN" evidence="17">
    <location>
        <begin position="964"/>
        <end position="1096"/>
    </location>
</feature>
<dbReference type="PROSITE" id="PS00108">
    <property type="entry name" value="PROTEIN_KINASE_ST"/>
    <property type="match status" value="1"/>
</dbReference>
<dbReference type="SMART" id="SM00580">
    <property type="entry name" value="PUG"/>
    <property type="match status" value="1"/>
</dbReference>
<keyword evidence="10" id="KW-1133">Transmembrane helix</keyword>
<dbReference type="Gene3D" id="1.20.1440.180">
    <property type="entry name" value="KEN domain"/>
    <property type="match status" value="1"/>
</dbReference>
<evidence type="ECO:0000256" key="12">
    <source>
        <dbReference type="ARBA" id="ARBA00048659"/>
    </source>
</evidence>
<evidence type="ECO:0000256" key="9">
    <source>
        <dbReference type="ARBA" id="ARBA00022840"/>
    </source>
</evidence>
<name>A0A6G1IC04_9PEZI</name>
<dbReference type="Gene3D" id="2.130.10.10">
    <property type="entry name" value="YVTN repeat-like/Quinoprotein amine dehydrogenase"/>
    <property type="match status" value="1"/>
</dbReference>
<keyword evidence="7" id="KW-0547">Nucleotide-binding</keyword>
<feature type="region of interest" description="Disordered" evidence="14">
    <location>
        <begin position="546"/>
        <end position="622"/>
    </location>
</feature>
<dbReference type="InterPro" id="IPR045133">
    <property type="entry name" value="IRE1/2-like"/>
</dbReference>
<comment type="catalytic activity">
    <reaction evidence="13">
        <text>L-seryl-[protein] + ATP = O-phospho-L-seryl-[protein] + ADP + H(+)</text>
        <dbReference type="Rhea" id="RHEA:17989"/>
        <dbReference type="Rhea" id="RHEA-COMP:9863"/>
        <dbReference type="Rhea" id="RHEA-COMP:11604"/>
        <dbReference type="ChEBI" id="CHEBI:15378"/>
        <dbReference type="ChEBI" id="CHEBI:29999"/>
        <dbReference type="ChEBI" id="CHEBI:30616"/>
        <dbReference type="ChEBI" id="CHEBI:83421"/>
        <dbReference type="ChEBI" id="CHEBI:456216"/>
        <dbReference type="EC" id="2.7.11.1"/>
    </reaction>
    <physiologicalReaction direction="left-to-right" evidence="13">
        <dbReference type="Rhea" id="RHEA:17990"/>
    </physiologicalReaction>
</comment>
<dbReference type="OrthoDB" id="63989at2759"/>
<dbReference type="InterPro" id="IPR011047">
    <property type="entry name" value="Quinoprotein_ADH-like_sf"/>
</dbReference>
<dbReference type="Pfam" id="PF06479">
    <property type="entry name" value="Ribonuc_2-5A"/>
    <property type="match status" value="1"/>
</dbReference>
<keyword evidence="3" id="KW-0723">Serine/threonine-protein kinase</keyword>
<evidence type="ECO:0000256" key="2">
    <source>
        <dbReference type="ARBA" id="ARBA00012513"/>
    </source>
</evidence>
<keyword evidence="11" id="KW-0472">Membrane</keyword>
<dbReference type="EMBL" id="ML996687">
    <property type="protein sequence ID" value="KAF2405599.1"/>
    <property type="molecule type" value="Genomic_DNA"/>
</dbReference>
<keyword evidence="8 18" id="KW-0418">Kinase</keyword>
<dbReference type="PROSITE" id="PS51392">
    <property type="entry name" value="KEN"/>
    <property type="match status" value="1"/>
</dbReference>
<keyword evidence="4" id="KW-0808">Transferase</keyword>
<dbReference type="PANTHER" id="PTHR13954:SF6">
    <property type="entry name" value="NON-SPECIFIC SERINE_THREONINE PROTEIN KINASE"/>
    <property type="match status" value="1"/>
</dbReference>
<proteinExistence type="predicted"/>
<evidence type="ECO:0000259" key="17">
    <source>
        <dbReference type="PROSITE" id="PS51392"/>
    </source>
</evidence>
<evidence type="ECO:0000256" key="6">
    <source>
        <dbReference type="ARBA" id="ARBA00022729"/>
    </source>
</evidence>
<sequence>MPNAFNPLHVTTVLLFAIVGAVARQQQPPSNEHRISPQENAALQRPLTPLAPHDVQSVRVDTVYRNGKHTSPVVENNKNNQRAVATIAPADSLAAVRAIPQPARLAAAPSDGLSTVLGARARQLQDWEFDRLVLLATVDGSLYARDRLTGQELWRFDTGRPMVDISYHKQNDSDVEDWKDFTWIVEPNQDGSMYVYVRGPDGALRRMGITVKQLTEELSPYADETSPFVYTAEKRNSLFTLNATSGEALKFFSAGSSSVMDGRSCRKMNALDLEGDECEPTQTINLGRAEYTIGIQDKDTMEHVCTIKYFEWTPNNRDRDLMAQYQSSLDNLYIYARYDGSIVALQHTDDNTKKPLYKKKFSSSPVIRVFDVVRPISGPGVVDAKNTPLVLLPQPMAHVPDEKQMGRVFLNRTESGSWYALSEASYPFVTEGASNAECYESNQGSFWDKPQCDIEDGLVGVHSLTEPKSKRTILTIDGVQHEVEEEDITPELPAPPPQLLLPGPRTPLSSFAAKDVEVRPTPVAPAVPEVQTPVPELKLERKVHFAMPEEEGQDSDKGHITDSPESADTTPDPEGDNQADPAAETPRKKKAHRGTRGGRKKRKPKSEDEAKADEEQIDGEIERISEGIVSTRSIEPEWCAIVDGTVVELDDKADPDLKFTPRRILGYGSGGTVVYEGIFQSREVAIKRMLVQHFDLASQEVALLRQSDDHPNVIRYFCHQKGRDFLFIVVERCQASLWDLYHDGGSRDARPSEQITIVDEINKNVPGALYQLAAGLSHLHSLRIIHRDIKPQNILVAYPKKNHRGGPRFVISDFGLCRTLPENASTLVGTTGNAGTVGWKAPELIGKPTNAAESQGSGTANDSATSTETVAQGVKRAVDIFSLGCVFFYVLTNGAHPFDTEDGEAWNAEREINIKRGLSNFSRLASLGDDAREPMHLIQWMVAPKPEDRPTAQQVMHHPFFWSAQTRLNFLCDVSDHWERELRDPPSADLQTLESYGSEVHGGDFLKRLDKKFVDSLGKQRKYTGDRMLDLLRALRNKKNHYADMPADVKARVGELPAGYLRYWTVRFPALLICCYEAVRACGLEGDPRFRMYLEEA</sequence>
<dbReference type="PANTHER" id="PTHR13954">
    <property type="entry name" value="IRE1-RELATED"/>
    <property type="match status" value="1"/>
</dbReference>
<dbReference type="SUPFAM" id="SSF50998">
    <property type="entry name" value="Quinoprotein alcohol dehydrogenase-like"/>
    <property type="match status" value="1"/>
</dbReference>
<dbReference type="InterPro" id="IPR015943">
    <property type="entry name" value="WD40/YVTN_repeat-like_dom_sf"/>
</dbReference>
<dbReference type="CDD" id="cd10422">
    <property type="entry name" value="RNase_Ire1"/>
    <property type="match status" value="1"/>
</dbReference>
<dbReference type="GO" id="GO:0070059">
    <property type="term" value="P:intrinsic apoptotic signaling pathway in response to endoplasmic reticulum stress"/>
    <property type="evidence" value="ECO:0007669"/>
    <property type="project" value="TreeGrafter"/>
</dbReference>
<dbReference type="InterPro" id="IPR010513">
    <property type="entry name" value="KEN_dom"/>
</dbReference>
<dbReference type="Pfam" id="PF00069">
    <property type="entry name" value="Pkinase"/>
    <property type="match status" value="1"/>
</dbReference>
<dbReference type="Gene3D" id="3.30.200.20">
    <property type="entry name" value="Phosphorylase Kinase, domain 1"/>
    <property type="match status" value="1"/>
</dbReference>
<dbReference type="CDD" id="cd09769">
    <property type="entry name" value="Luminal_IRE1"/>
    <property type="match status" value="1"/>
</dbReference>
<dbReference type="FunFam" id="3.30.200.20:FF:000077">
    <property type="entry name" value="Putative Serine/threonine-protein kinase/endoribonuclease IRE1"/>
    <property type="match status" value="1"/>
</dbReference>
<dbReference type="GO" id="GO:0005524">
    <property type="term" value="F:ATP binding"/>
    <property type="evidence" value="ECO:0007669"/>
    <property type="project" value="UniProtKB-KW"/>
</dbReference>
<protein>
    <recommendedName>
        <fullName evidence="2">non-specific serine/threonine protein kinase</fullName>
        <ecNumber evidence="2">2.7.11.1</ecNumber>
    </recommendedName>
</protein>
<feature type="chain" id="PRO_5026012267" description="non-specific serine/threonine protein kinase" evidence="15">
    <location>
        <begin position="24"/>
        <end position="1097"/>
    </location>
</feature>
<feature type="compositionally biased region" description="Acidic residues" evidence="14">
    <location>
        <begin position="610"/>
        <end position="619"/>
    </location>
</feature>
<evidence type="ECO:0000256" key="5">
    <source>
        <dbReference type="ARBA" id="ARBA00022692"/>
    </source>
</evidence>
<dbReference type="GO" id="GO:0051082">
    <property type="term" value="F:unfolded protein binding"/>
    <property type="evidence" value="ECO:0007669"/>
    <property type="project" value="TreeGrafter"/>
</dbReference>
<evidence type="ECO:0000313" key="19">
    <source>
        <dbReference type="Proteomes" id="UP000799640"/>
    </source>
</evidence>
<reference evidence="18" key="1">
    <citation type="journal article" date="2020" name="Stud. Mycol.">
        <title>101 Dothideomycetes genomes: a test case for predicting lifestyles and emergence of pathogens.</title>
        <authorList>
            <person name="Haridas S."/>
            <person name="Albert R."/>
            <person name="Binder M."/>
            <person name="Bloem J."/>
            <person name="Labutti K."/>
            <person name="Salamov A."/>
            <person name="Andreopoulos B."/>
            <person name="Baker S."/>
            <person name="Barry K."/>
            <person name="Bills G."/>
            <person name="Bluhm B."/>
            <person name="Cannon C."/>
            <person name="Castanera R."/>
            <person name="Culley D."/>
            <person name="Daum C."/>
            <person name="Ezra D."/>
            <person name="Gonzalez J."/>
            <person name="Henrissat B."/>
            <person name="Kuo A."/>
            <person name="Liang C."/>
            <person name="Lipzen A."/>
            <person name="Lutzoni F."/>
            <person name="Magnuson J."/>
            <person name="Mondo S."/>
            <person name="Nolan M."/>
            <person name="Ohm R."/>
            <person name="Pangilinan J."/>
            <person name="Park H.-J."/>
            <person name="Ramirez L."/>
            <person name="Alfaro M."/>
            <person name="Sun H."/>
            <person name="Tritt A."/>
            <person name="Yoshinaga Y."/>
            <person name="Zwiers L.-H."/>
            <person name="Turgeon B."/>
            <person name="Goodwin S."/>
            <person name="Spatafora J."/>
            <person name="Crous P."/>
            <person name="Grigoriev I."/>
        </authorList>
    </citation>
    <scope>NUCLEOTIDE SEQUENCE</scope>
    <source>
        <strain evidence="18">CBS 262.69</strain>
    </source>
</reference>
<dbReference type="InterPro" id="IPR008271">
    <property type="entry name" value="Ser/Thr_kinase_AS"/>
</dbReference>
<dbReference type="GO" id="GO:0004521">
    <property type="term" value="F:RNA endonuclease activity"/>
    <property type="evidence" value="ECO:0007669"/>
    <property type="project" value="InterPro"/>
</dbReference>
<feature type="domain" description="Protein kinase" evidence="16">
    <location>
        <begin position="659"/>
        <end position="961"/>
    </location>
</feature>
<dbReference type="GO" id="GO:0004674">
    <property type="term" value="F:protein serine/threonine kinase activity"/>
    <property type="evidence" value="ECO:0007669"/>
    <property type="project" value="UniProtKB-KW"/>
</dbReference>
<dbReference type="InterPro" id="IPR000719">
    <property type="entry name" value="Prot_kinase_dom"/>
</dbReference>
<evidence type="ECO:0000256" key="11">
    <source>
        <dbReference type="ARBA" id="ARBA00023136"/>
    </source>
</evidence>